<dbReference type="EMBL" id="WKYP01000435">
    <property type="protein sequence ID" value="MSD82793.1"/>
    <property type="molecule type" value="Genomic_DNA"/>
</dbReference>
<dbReference type="SUPFAM" id="SSF48452">
    <property type="entry name" value="TPR-like"/>
    <property type="match status" value="1"/>
</dbReference>
<accession>A0A6C9EID1</accession>
<reference evidence="1" key="1">
    <citation type="journal article" date="2019" name="Nat. Med.">
        <title>A library of human gut bacterial isolates paired with longitudinal multiomics data enables mechanistic microbiome research.</title>
        <authorList>
            <person name="Poyet M."/>
            <person name="Groussin M."/>
            <person name="Gibbons S.M."/>
            <person name="Avila-Pacheco J."/>
            <person name="Jiang X."/>
            <person name="Kearney S.M."/>
            <person name="Perrotta A.R."/>
            <person name="Berdy B."/>
            <person name="Zhao S."/>
            <person name="Lieberman T.D."/>
            <person name="Swanson P.K."/>
            <person name="Smith M."/>
            <person name="Roesemann S."/>
            <person name="Alexander J.E."/>
            <person name="Rich S.A."/>
            <person name="Livny J."/>
            <person name="Vlamakis H."/>
            <person name="Clish C."/>
            <person name="Bullock K."/>
            <person name="Deik A."/>
            <person name="Scott J."/>
            <person name="Pierce K.A."/>
            <person name="Xavier R.J."/>
            <person name="Alm E.J."/>
        </authorList>
    </citation>
    <scope>NUCLEOTIDE SEQUENCE</scope>
    <source>
        <strain evidence="1">BIOML-A260</strain>
    </source>
</reference>
<proteinExistence type="predicted"/>
<dbReference type="AlphaFoldDB" id="A0A6C9EID1"/>
<organism evidence="1">
    <name type="scientific">Escherichia coli</name>
    <dbReference type="NCBI Taxonomy" id="562"/>
    <lineage>
        <taxon>Bacteria</taxon>
        <taxon>Pseudomonadati</taxon>
        <taxon>Pseudomonadota</taxon>
        <taxon>Gammaproteobacteria</taxon>
        <taxon>Enterobacterales</taxon>
        <taxon>Enterobacteriaceae</taxon>
        <taxon>Escherichia</taxon>
    </lineage>
</organism>
<protein>
    <submittedName>
        <fullName evidence="1">Tetratricopeptide repeat protein</fullName>
    </submittedName>
</protein>
<dbReference type="Gene3D" id="1.25.40.10">
    <property type="entry name" value="Tetratricopeptide repeat domain"/>
    <property type="match status" value="1"/>
</dbReference>
<dbReference type="InterPro" id="IPR011990">
    <property type="entry name" value="TPR-like_helical_dom_sf"/>
</dbReference>
<name>A0A6C9EID1_ECOLX</name>
<feature type="non-terminal residue" evidence="1">
    <location>
        <position position="1"/>
    </location>
</feature>
<comment type="caution">
    <text evidence="1">The sequence shown here is derived from an EMBL/GenBank/DDBJ whole genome shotgun (WGS) entry which is preliminary data.</text>
</comment>
<evidence type="ECO:0000313" key="1">
    <source>
        <dbReference type="EMBL" id="MSD82793.1"/>
    </source>
</evidence>
<sequence length="352" mass="38631">FLKRLDTAGLDNPEETYRMFGAVMDVDGEGGLKPISADFDLADSRFSPTGSQEEPELADRQFSPATAHVLGAQNSAGLAIQRVDLLQHGVNEFHDIARNTSLGSVEKAQRAMQVIESICDPELAGLASQVTSALIDGKDTPDFTFTLADDLDKERLRARDMLFSGQADQAIEAAEAAVAHLDQVYAAGHGVPRYFNSYAERVVYNRLFATLDERTVLIPDNLFYAHMELADVLSQIKGAEAAIPHLNRMVAYAPAYPLSHLKLAIQLARNEDWDSARAACLNALRVALDRDDAAFAYYRFAYAEWMLDRFDTAAAAYIMSDHIAPEAIGSLESELQELVSRADSQCIPVPES</sequence>
<gene>
    <name evidence="1" type="ORF">GKG27_28160</name>
</gene>
<feature type="non-terminal residue" evidence="1">
    <location>
        <position position="352"/>
    </location>
</feature>